<feature type="domain" description="SSD" evidence="7">
    <location>
        <begin position="207"/>
        <end position="332"/>
    </location>
</feature>
<feature type="transmembrane region" description="Helical" evidence="6">
    <location>
        <begin position="633"/>
        <end position="656"/>
    </location>
</feature>
<protein>
    <submittedName>
        <fullName evidence="8">Unannotated protein</fullName>
    </submittedName>
</protein>
<dbReference type="Gene3D" id="1.20.1640.10">
    <property type="entry name" value="Multidrug efflux transporter AcrB transmembrane domain"/>
    <property type="match status" value="2"/>
</dbReference>
<keyword evidence="3 6" id="KW-0812">Transmembrane</keyword>
<dbReference type="GO" id="GO:0005886">
    <property type="term" value="C:plasma membrane"/>
    <property type="evidence" value="ECO:0007669"/>
    <property type="project" value="UniProtKB-SubCell"/>
</dbReference>
<sequence>MKSLTRLVTKYRKITVLAWVALAIGISLISQSMGTSYSDSNSLPNSESKIAQELMASSQGQGSGSGSGFGSGTGSSVQIVFGSKDNVKLTAADIDPVLAKLSQLSYVSEAKSPFEINSRSVSADGTVAYSQITLNASGRDLPRGAIKELISQGQSFESSHLQIAFSGDSVARASQTMVSSSEGIALLAAALVLLITFGSITATVIPLLVAVLSLVILTASVALVSHAITTAQFAPTLASLMGLGVGIDYALFIVTRFRQELHAGKSVPDSIAKSLLTSGRSVLFAGVTVCISILGLISVGISSLRGVAVAAALSVLISMAAAVTLLPALLGIVGHNIDKFSLPGRRSKTHEIESGRWAKWAKAIQNKPWRVAIISMLTLLIISVPATSIRLGTADAGTNAQGTTTRSSYDLIAKGFGAGFSGPLTVVASIPTGADLSPLSSLSDSMKADSDVAEVMPAMVSADQKVVTLIVYPKSSPQSAETSDLIDRLREETIPTAIGDSSIKVYVGGSTATSKDFASALSSKLPVFMGAVILLSFMLLMFVFRSLFIPLKAAAMNMLSIGAAFGVIVAIFQWGWESSITSIETGPIEPMVPMMLFAILFGLSMDYEVFLVSRIQEEYLISGDNSAAVRRGMAATGGVITAAATIMFFVFSAFIFGGERIIKELAVGLSAAIVFDATVIRSALVPALMQLWGKANWWLPNFLNKRLPKIRIEE</sequence>
<feature type="transmembrane region" description="Helical" evidence="6">
    <location>
        <begin position="525"/>
        <end position="544"/>
    </location>
</feature>
<evidence type="ECO:0000256" key="2">
    <source>
        <dbReference type="ARBA" id="ARBA00022475"/>
    </source>
</evidence>
<dbReference type="AlphaFoldDB" id="A0A6J7MK46"/>
<evidence type="ECO:0000256" key="1">
    <source>
        <dbReference type="ARBA" id="ARBA00004651"/>
    </source>
</evidence>
<dbReference type="PANTHER" id="PTHR33406:SF11">
    <property type="entry name" value="MEMBRANE PROTEIN SCO6666-RELATED"/>
    <property type="match status" value="1"/>
</dbReference>
<dbReference type="EMBL" id="CAFBOJ010000073">
    <property type="protein sequence ID" value="CAB4981351.1"/>
    <property type="molecule type" value="Genomic_DNA"/>
</dbReference>
<feature type="transmembrane region" description="Helical" evidence="6">
    <location>
        <begin position="668"/>
        <end position="689"/>
    </location>
</feature>
<proteinExistence type="predicted"/>
<keyword evidence="4 6" id="KW-1133">Transmembrane helix</keyword>
<dbReference type="Pfam" id="PF03176">
    <property type="entry name" value="MMPL"/>
    <property type="match status" value="2"/>
</dbReference>
<evidence type="ECO:0000256" key="6">
    <source>
        <dbReference type="SAM" id="Phobius"/>
    </source>
</evidence>
<dbReference type="PROSITE" id="PS50156">
    <property type="entry name" value="SSD"/>
    <property type="match status" value="1"/>
</dbReference>
<evidence type="ECO:0000256" key="5">
    <source>
        <dbReference type="ARBA" id="ARBA00023136"/>
    </source>
</evidence>
<feature type="transmembrane region" description="Helical" evidence="6">
    <location>
        <begin position="307"/>
        <end position="333"/>
    </location>
</feature>
<comment type="subcellular location">
    <subcellularLocation>
        <location evidence="1">Cell membrane</location>
        <topology evidence="1">Multi-pass membrane protein</topology>
    </subcellularLocation>
</comment>
<dbReference type="PANTHER" id="PTHR33406">
    <property type="entry name" value="MEMBRANE PROTEIN MJ1562-RELATED"/>
    <property type="match status" value="1"/>
</dbReference>
<dbReference type="InterPro" id="IPR000731">
    <property type="entry name" value="SSD"/>
</dbReference>
<feature type="transmembrane region" description="Helical" evidence="6">
    <location>
        <begin position="369"/>
        <end position="389"/>
    </location>
</feature>
<accession>A0A6J7MK46</accession>
<feature type="transmembrane region" description="Helical" evidence="6">
    <location>
        <begin position="282"/>
        <end position="301"/>
    </location>
</feature>
<reference evidence="8" key="1">
    <citation type="submission" date="2020-05" db="EMBL/GenBank/DDBJ databases">
        <authorList>
            <person name="Chiriac C."/>
            <person name="Salcher M."/>
            <person name="Ghai R."/>
            <person name="Kavagutti S V."/>
        </authorList>
    </citation>
    <scope>NUCLEOTIDE SEQUENCE</scope>
</reference>
<feature type="transmembrane region" description="Helical" evidence="6">
    <location>
        <begin position="591"/>
        <end position="612"/>
    </location>
</feature>
<evidence type="ECO:0000259" key="7">
    <source>
        <dbReference type="PROSITE" id="PS50156"/>
    </source>
</evidence>
<gene>
    <name evidence="8" type="ORF">UFOPK3937_00751</name>
</gene>
<keyword evidence="5 6" id="KW-0472">Membrane</keyword>
<evidence type="ECO:0000256" key="3">
    <source>
        <dbReference type="ARBA" id="ARBA00022692"/>
    </source>
</evidence>
<evidence type="ECO:0000313" key="8">
    <source>
        <dbReference type="EMBL" id="CAB4981351.1"/>
    </source>
</evidence>
<feature type="transmembrane region" description="Helical" evidence="6">
    <location>
        <begin position="234"/>
        <end position="255"/>
    </location>
</feature>
<name>A0A6J7MK46_9ZZZZ</name>
<feature type="transmembrane region" description="Helical" evidence="6">
    <location>
        <begin position="207"/>
        <end position="228"/>
    </location>
</feature>
<organism evidence="8">
    <name type="scientific">freshwater metagenome</name>
    <dbReference type="NCBI Taxonomy" id="449393"/>
    <lineage>
        <taxon>unclassified sequences</taxon>
        <taxon>metagenomes</taxon>
        <taxon>ecological metagenomes</taxon>
    </lineage>
</organism>
<feature type="transmembrane region" description="Helical" evidence="6">
    <location>
        <begin position="183"/>
        <end position="200"/>
    </location>
</feature>
<keyword evidence="2" id="KW-1003">Cell membrane</keyword>
<dbReference type="InterPro" id="IPR050545">
    <property type="entry name" value="Mycobact_MmpL"/>
</dbReference>
<feature type="transmembrane region" description="Helical" evidence="6">
    <location>
        <begin position="556"/>
        <end position="576"/>
    </location>
</feature>
<evidence type="ECO:0000256" key="4">
    <source>
        <dbReference type="ARBA" id="ARBA00022989"/>
    </source>
</evidence>
<dbReference type="InterPro" id="IPR004869">
    <property type="entry name" value="MMPL_dom"/>
</dbReference>
<dbReference type="SUPFAM" id="SSF82866">
    <property type="entry name" value="Multidrug efflux transporter AcrB transmembrane domain"/>
    <property type="match status" value="2"/>
</dbReference>